<feature type="transmembrane region" description="Helical" evidence="6">
    <location>
        <begin position="203"/>
        <end position="228"/>
    </location>
</feature>
<dbReference type="OrthoDB" id="8233587at2"/>
<feature type="transmembrane region" description="Helical" evidence="6">
    <location>
        <begin position="337"/>
        <end position="358"/>
    </location>
</feature>
<keyword evidence="3 6" id="KW-0812">Transmembrane</keyword>
<organism evidence="7 8">
    <name type="scientific">Devosia psychrophila</name>
    <dbReference type="NCBI Taxonomy" id="728005"/>
    <lineage>
        <taxon>Bacteria</taxon>
        <taxon>Pseudomonadati</taxon>
        <taxon>Pseudomonadota</taxon>
        <taxon>Alphaproteobacteria</taxon>
        <taxon>Hyphomicrobiales</taxon>
        <taxon>Devosiaceae</taxon>
        <taxon>Devosia</taxon>
    </lineage>
</organism>
<dbReference type="Pfam" id="PF05992">
    <property type="entry name" value="SbmA_BacA"/>
    <property type="match status" value="1"/>
</dbReference>
<accession>A0A1I1KED0</accession>
<evidence type="ECO:0000256" key="4">
    <source>
        <dbReference type="ARBA" id="ARBA00022989"/>
    </source>
</evidence>
<dbReference type="SUPFAM" id="SSF90123">
    <property type="entry name" value="ABC transporter transmembrane region"/>
    <property type="match status" value="1"/>
</dbReference>
<evidence type="ECO:0000313" key="8">
    <source>
        <dbReference type="Proteomes" id="UP000182258"/>
    </source>
</evidence>
<reference evidence="7 8" key="1">
    <citation type="submission" date="2016-10" db="EMBL/GenBank/DDBJ databases">
        <authorList>
            <person name="de Groot N.N."/>
        </authorList>
    </citation>
    <scope>NUCLEOTIDE SEQUENCE [LARGE SCALE GENOMIC DNA]</scope>
    <source>
        <strain evidence="7 8">CGMCC 1.10210</strain>
    </source>
</reference>
<dbReference type="Proteomes" id="UP000182258">
    <property type="component" value="Unassembled WGS sequence"/>
</dbReference>
<dbReference type="InterPro" id="IPR050835">
    <property type="entry name" value="ABC_transporter_sub-D"/>
</dbReference>
<evidence type="ECO:0000256" key="6">
    <source>
        <dbReference type="SAM" id="Phobius"/>
    </source>
</evidence>
<feature type="transmembrane region" description="Helical" evidence="6">
    <location>
        <begin position="12"/>
        <end position="30"/>
    </location>
</feature>
<gene>
    <name evidence="7" type="ORF">SAMN04488059_10799</name>
</gene>
<evidence type="ECO:0000256" key="3">
    <source>
        <dbReference type="ARBA" id="ARBA00022692"/>
    </source>
</evidence>
<feature type="transmembrane region" description="Helical" evidence="6">
    <location>
        <begin position="88"/>
        <end position="107"/>
    </location>
</feature>
<feature type="transmembrane region" description="Helical" evidence="6">
    <location>
        <begin position="370"/>
        <end position="388"/>
    </location>
</feature>
<dbReference type="GO" id="GO:1904680">
    <property type="term" value="F:peptide transmembrane transporter activity"/>
    <property type="evidence" value="ECO:0007669"/>
    <property type="project" value="InterPro"/>
</dbReference>
<protein>
    <submittedName>
        <fullName evidence="7">Peptide/bleomycin uptake transporter</fullName>
    </submittedName>
</protein>
<dbReference type="GO" id="GO:0005524">
    <property type="term" value="F:ATP binding"/>
    <property type="evidence" value="ECO:0007669"/>
    <property type="project" value="InterPro"/>
</dbReference>
<keyword evidence="4 6" id="KW-1133">Transmembrane helix</keyword>
<dbReference type="AlphaFoldDB" id="A0A1I1KED0"/>
<feature type="transmembrane region" description="Helical" evidence="6">
    <location>
        <begin position="62"/>
        <end position="81"/>
    </location>
</feature>
<evidence type="ECO:0000256" key="2">
    <source>
        <dbReference type="ARBA" id="ARBA00022448"/>
    </source>
</evidence>
<dbReference type="STRING" id="728005.SAMN04488059_10799"/>
<dbReference type="RefSeq" id="WP_074797432.1">
    <property type="nucleotide sequence ID" value="NZ_FOMB01000007.1"/>
</dbReference>
<dbReference type="PANTHER" id="PTHR11384:SF59">
    <property type="entry name" value="LYSOSOMAL COBALAMIN TRANSPORTER ABCD4"/>
    <property type="match status" value="1"/>
</dbReference>
<feature type="transmembrane region" description="Helical" evidence="6">
    <location>
        <begin position="248"/>
        <end position="268"/>
    </location>
</feature>
<sequence>MFRSFFPNPRLFFTSALCWIALVMVAWYTIGSNLQGFLSLGPWLGVPVTEANPEPFFSSDKVWLYQYVLATGYLFCIPWYWIGGNRRWYWWSVVGSVTIIEIVYFNVQISAWLNDWYGEFYNLIQTALTTPGTVTLDQFLGEIWTVAYVLIPNITVLVINAFFIAHFLFRWRRAMTFFYQSHWQHLRHIEGASQRIQEDTQRFASIVEGLAVSLVASVMTLIVFLPLLWDLSSNITELPFFGPVNGSLVWVALVSSAFGTVLLAAVGWKLPGLEFENQRVEAAFRKELVYGEDHGERAEPVTMRQLFINMQHNYFRLYRHYLYFNIARYAYLQGSNFVPLIAMGPSIVAGSMTLGLFQQVNNAFGQVEDSFKFLANSWTTIISLISVFKRLRAFEANIPHDAIAANDYDDPIFLRELATPPTSDAIPQLPAQF</sequence>
<comment type="subcellular location">
    <subcellularLocation>
        <location evidence="1">Cell membrane</location>
        <topology evidence="1">Multi-pass membrane protein</topology>
    </subcellularLocation>
</comment>
<feature type="transmembrane region" description="Helical" evidence="6">
    <location>
        <begin position="146"/>
        <end position="169"/>
    </location>
</feature>
<dbReference type="NCBIfam" id="NF008306">
    <property type="entry name" value="PRK11098.1"/>
    <property type="match status" value="1"/>
</dbReference>
<keyword evidence="5 6" id="KW-0472">Membrane</keyword>
<keyword evidence="2" id="KW-0813">Transport</keyword>
<dbReference type="PANTHER" id="PTHR11384">
    <property type="entry name" value="ATP-BINDING CASSETTE, SUB-FAMILY D MEMBER"/>
    <property type="match status" value="1"/>
</dbReference>
<dbReference type="GO" id="GO:0005886">
    <property type="term" value="C:plasma membrane"/>
    <property type="evidence" value="ECO:0007669"/>
    <property type="project" value="UniProtKB-SubCell"/>
</dbReference>
<evidence type="ECO:0000256" key="5">
    <source>
        <dbReference type="ARBA" id="ARBA00023136"/>
    </source>
</evidence>
<dbReference type="InterPro" id="IPR036640">
    <property type="entry name" value="ABC1_TM_sf"/>
</dbReference>
<evidence type="ECO:0000256" key="1">
    <source>
        <dbReference type="ARBA" id="ARBA00004651"/>
    </source>
</evidence>
<evidence type="ECO:0000313" key="7">
    <source>
        <dbReference type="EMBL" id="SFC59166.1"/>
    </source>
</evidence>
<dbReference type="NCBIfam" id="NF009036">
    <property type="entry name" value="PRK12369.1"/>
    <property type="match status" value="1"/>
</dbReference>
<dbReference type="InterPro" id="IPR009248">
    <property type="entry name" value="SbmA_BacA"/>
</dbReference>
<proteinExistence type="predicted"/>
<dbReference type="GO" id="GO:0015833">
    <property type="term" value="P:peptide transport"/>
    <property type="evidence" value="ECO:0007669"/>
    <property type="project" value="InterPro"/>
</dbReference>
<name>A0A1I1KED0_9HYPH</name>
<dbReference type="EMBL" id="FOMB01000007">
    <property type="protein sequence ID" value="SFC59166.1"/>
    <property type="molecule type" value="Genomic_DNA"/>
</dbReference>